<dbReference type="AlphaFoldDB" id="A0A085G8H3"/>
<keyword evidence="3" id="KW-0479">Metal-binding</keyword>
<keyword evidence="5" id="KW-0408">Iron</keyword>
<evidence type="ECO:0000313" key="9">
    <source>
        <dbReference type="EMBL" id="KFC80018.1"/>
    </source>
</evidence>
<feature type="domain" description="Dyp-type peroxidase N-terminal" evidence="7">
    <location>
        <begin position="5"/>
        <end position="131"/>
    </location>
</feature>
<dbReference type="InterPro" id="IPR048328">
    <property type="entry name" value="Dyp_perox_C"/>
</dbReference>
<evidence type="ECO:0000313" key="10">
    <source>
        <dbReference type="Proteomes" id="UP000028640"/>
    </source>
</evidence>
<evidence type="ECO:0000256" key="6">
    <source>
        <dbReference type="ARBA" id="ARBA00025737"/>
    </source>
</evidence>
<evidence type="ECO:0000259" key="7">
    <source>
        <dbReference type="Pfam" id="PF04261"/>
    </source>
</evidence>
<comment type="similarity">
    <text evidence="6">Belongs to the DyP-type peroxidase family.</text>
</comment>
<dbReference type="eggNOG" id="COG2837">
    <property type="taxonomic scope" value="Bacteria"/>
</dbReference>
<dbReference type="Pfam" id="PF04261">
    <property type="entry name" value="Dyp_perox_N"/>
    <property type="match status" value="1"/>
</dbReference>
<dbReference type="SUPFAM" id="SSF54909">
    <property type="entry name" value="Dimeric alpha+beta barrel"/>
    <property type="match status" value="1"/>
</dbReference>
<dbReference type="EMBL" id="JMPJ01000061">
    <property type="protein sequence ID" value="KFC80018.1"/>
    <property type="molecule type" value="Genomic_DNA"/>
</dbReference>
<reference evidence="9 10" key="1">
    <citation type="submission" date="2014-05" db="EMBL/GenBank/DDBJ databases">
        <title>ATOL: Assembling a taxonomically balanced genome-scale reconstruction of the evolutionary history of the Enterobacteriaceae.</title>
        <authorList>
            <person name="Plunkett G.III."/>
            <person name="Neeno-Eckwall E.C."/>
            <person name="Glasner J.D."/>
            <person name="Perna N.T."/>
        </authorList>
    </citation>
    <scope>NUCLEOTIDE SEQUENCE [LARGE SCALE GENOMIC DNA]</scope>
    <source>
        <strain evidence="9 10">ATCC 33852</strain>
    </source>
</reference>
<dbReference type="InterPro" id="IPR048327">
    <property type="entry name" value="Dyp_perox_N"/>
</dbReference>
<accession>A0A085G8H3</accession>
<evidence type="ECO:0000259" key="8">
    <source>
        <dbReference type="Pfam" id="PF20628"/>
    </source>
</evidence>
<dbReference type="GO" id="GO:0140825">
    <property type="term" value="F:lactoperoxidase activity"/>
    <property type="evidence" value="ECO:0007669"/>
    <property type="project" value="UniProtKB-EC"/>
</dbReference>
<dbReference type="OrthoDB" id="3251355at2"/>
<evidence type="ECO:0000256" key="1">
    <source>
        <dbReference type="ARBA" id="ARBA00001970"/>
    </source>
</evidence>
<evidence type="ECO:0000256" key="4">
    <source>
        <dbReference type="ARBA" id="ARBA00023002"/>
    </source>
</evidence>
<evidence type="ECO:0000256" key="5">
    <source>
        <dbReference type="ARBA" id="ARBA00023004"/>
    </source>
</evidence>
<feature type="domain" description="Dyp-type peroxidase C-terminal" evidence="8">
    <location>
        <begin position="134"/>
        <end position="293"/>
    </location>
</feature>
<gene>
    <name evidence="9" type="ORF">GEAM_2537</name>
</gene>
<evidence type="ECO:0000256" key="2">
    <source>
        <dbReference type="ARBA" id="ARBA00022559"/>
    </source>
</evidence>
<evidence type="ECO:0000256" key="3">
    <source>
        <dbReference type="ARBA" id="ARBA00022723"/>
    </source>
</evidence>
<keyword evidence="4 9" id="KW-0560">Oxidoreductase</keyword>
<sequence>MTQVQSGILLEHCRFGIFIEAKVQGELDSLRQGCRVFAAALSEMQQKFPQEKLGAVLAFGHDVWRDLSGGQGADELKPFEPLGKGLAPATQRDVLLHIQSLRHDVNFAVAQAALAAFGKSILVEEETHGFRGIEDRDLSGFVDGTENPKDEARARVAIIPEEHQDAGGSYVMVQRWKHNLTQWNRFSVSQQEEVIGRTKLTDEELDSETRPDTSHVSRVDLKEEGKGLKILRQSLPYGTASGEHGLYFISYCARLWNIEKQLLSMFGDLDGKRDAMLRFTRPVTGSYYFAPSLTRLLAL</sequence>
<dbReference type="GeneID" id="78382757"/>
<keyword evidence="2 9" id="KW-0575">Peroxidase</keyword>
<dbReference type="Pfam" id="PF20628">
    <property type="entry name" value="Dyp_perox_C"/>
    <property type="match status" value="1"/>
</dbReference>
<comment type="caution">
    <text evidence="9">The sequence shown here is derived from an EMBL/GenBank/DDBJ whole genome shotgun (WGS) entry which is preliminary data.</text>
</comment>
<comment type="cofactor">
    <cofactor evidence="1">
        <name>heme b</name>
        <dbReference type="ChEBI" id="CHEBI:60344"/>
    </cofactor>
</comment>
<dbReference type="PANTHER" id="PTHR30521:SF0">
    <property type="entry name" value="DYP-TYPE PEROXIDASE FAMILY PROTEIN"/>
    <property type="match status" value="1"/>
</dbReference>
<dbReference type="GO" id="GO:0005829">
    <property type="term" value="C:cytosol"/>
    <property type="evidence" value="ECO:0007669"/>
    <property type="project" value="TreeGrafter"/>
</dbReference>
<dbReference type="GO" id="GO:0046872">
    <property type="term" value="F:metal ion binding"/>
    <property type="evidence" value="ECO:0007669"/>
    <property type="project" value="UniProtKB-KW"/>
</dbReference>
<keyword evidence="10" id="KW-1185">Reference proteome</keyword>
<organism evidence="9 10">
    <name type="scientific">Ewingella americana (strain ATCC 33852 / DSM 4580 / CCUG 14506 / JCM 5911 / LMG 7869 / NCTC 12157 / CDC 1468-78)</name>
    <dbReference type="NCBI Taxonomy" id="910964"/>
    <lineage>
        <taxon>Bacteria</taxon>
        <taxon>Pseudomonadati</taxon>
        <taxon>Pseudomonadota</taxon>
        <taxon>Gammaproteobacteria</taxon>
        <taxon>Enterobacterales</taxon>
        <taxon>Yersiniaceae</taxon>
        <taxon>Ewingella</taxon>
    </lineage>
</organism>
<dbReference type="STRING" id="910964.GEAM_2537"/>
<dbReference type="PROSITE" id="PS51404">
    <property type="entry name" value="DYP_PEROXIDASE"/>
    <property type="match status" value="1"/>
</dbReference>
<dbReference type="InterPro" id="IPR011008">
    <property type="entry name" value="Dimeric_a/b-barrel"/>
</dbReference>
<dbReference type="RefSeq" id="WP_034792046.1">
    <property type="nucleotide sequence ID" value="NZ_JMPJ01000061.1"/>
</dbReference>
<dbReference type="PANTHER" id="PTHR30521">
    <property type="entry name" value="DEFERROCHELATASE/PEROXIDASE"/>
    <property type="match status" value="1"/>
</dbReference>
<dbReference type="EC" id="1.11.1.7" evidence="9"/>
<dbReference type="NCBIfam" id="TIGR01413">
    <property type="entry name" value="Dyp_perox_fam"/>
    <property type="match status" value="1"/>
</dbReference>
<proteinExistence type="inferred from homology"/>
<dbReference type="GO" id="GO:0020037">
    <property type="term" value="F:heme binding"/>
    <property type="evidence" value="ECO:0007669"/>
    <property type="project" value="InterPro"/>
</dbReference>
<dbReference type="InterPro" id="IPR006314">
    <property type="entry name" value="Dyp_peroxidase"/>
</dbReference>
<name>A0A085G8H3_EWIA3</name>
<protein>
    <submittedName>
        <fullName evidence="9">Dyp family iron-dependent peroxidase</fullName>
        <ecNumber evidence="9">1.11.1.7</ecNumber>
    </submittedName>
</protein>
<dbReference type="Proteomes" id="UP000028640">
    <property type="component" value="Unassembled WGS sequence"/>
</dbReference>